<sequence length="71" mass="8273">MDKVIIGPASYNPFGEVVTYYLFECPDYIEEEVWGNVLSEKEKEVVNQFHFTWACKLQEVCQNHSVEILSV</sequence>
<dbReference type="RefSeq" id="WP_036588169.1">
    <property type="nucleotide sequence ID" value="NZ_CP076607.1"/>
</dbReference>
<evidence type="ECO:0000313" key="2">
    <source>
        <dbReference type="EMBL" id="SEN45475.1"/>
    </source>
</evidence>
<reference evidence="1 4" key="2">
    <citation type="submission" date="2021-06" db="EMBL/GenBank/DDBJ databases">
        <title>Whole genome sequence of Paenibacillus sophorae DSM23020 for comparative genomics.</title>
        <authorList>
            <person name="Kim M.-J."/>
            <person name="Lee G."/>
            <person name="Shin J.-H."/>
        </authorList>
    </citation>
    <scope>NUCLEOTIDE SEQUENCE [LARGE SCALE GENOMIC DNA]</scope>
    <source>
        <strain evidence="1 4">DSM 23020</strain>
    </source>
</reference>
<dbReference type="STRING" id="1333845.SAMN04487895_101584"/>
<reference evidence="2 3" key="1">
    <citation type="submission" date="2016-10" db="EMBL/GenBank/DDBJ databases">
        <authorList>
            <person name="de Groot N.N."/>
        </authorList>
    </citation>
    <scope>NUCLEOTIDE SEQUENCE [LARGE SCALE GENOMIC DNA]</scope>
    <source>
        <strain evidence="2 3">CGMCC 1.10238</strain>
    </source>
</reference>
<protein>
    <submittedName>
        <fullName evidence="2">Uncharacterized protein</fullName>
    </submittedName>
</protein>
<evidence type="ECO:0000313" key="4">
    <source>
        <dbReference type="Proteomes" id="UP000683429"/>
    </source>
</evidence>
<proteinExistence type="predicted"/>
<dbReference type="EMBL" id="FODH01000001">
    <property type="protein sequence ID" value="SEN45475.1"/>
    <property type="molecule type" value="Genomic_DNA"/>
</dbReference>
<accession>A0A1H8GNU5</accession>
<organism evidence="2 3">
    <name type="scientific">Paenibacillus sophorae</name>
    <dbReference type="NCBI Taxonomy" id="1333845"/>
    <lineage>
        <taxon>Bacteria</taxon>
        <taxon>Bacillati</taxon>
        <taxon>Bacillota</taxon>
        <taxon>Bacilli</taxon>
        <taxon>Bacillales</taxon>
        <taxon>Paenibacillaceae</taxon>
        <taxon>Paenibacillus</taxon>
    </lineage>
</organism>
<dbReference type="AlphaFoldDB" id="A0A1H8GNU5"/>
<gene>
    <name evidence="1" type="ORF">KP014_20480</name>
    <name evidence="2" type="ORF">SAMN04487895_101584</name>
</gene>
<evidence type="ECO:0000313" key="1">
    <source>
        <dbReference type="EMBL" id="QWU14286.1"/>
    </source>
</evidence>
<evidence type="ECO:0000313" key="3">
    <source>
        <dbReference type="Proteomes" id="UP000198809"/>
    </source>
</evidence>
<name>A0A1H8GNU5_9BACL</name>
<dbReference type="Proteomes" id="UP000683429">
    <property type="component" value="Chromosome"/>
</dbReference>
<dbReference type="OrthoDB" id="9951811at2"/>
<dbReference type="EMBL" id="CP076607">
    <property type="protein sequence ID" value="QWU14286.1"/>
    <property type="molecule type" value="Genomic_DNA"/>
</dbReference>
<dbReference type="Proteomes" id="UP000198809">
    <property type="component" value="Unassembled WGS sequence"/>
</dbReference>
<keyword evidence="4" id="KW-1185">Reference proteome</keyword>